<feature type="transmembrane region" description="Helical" evidence="1">
    <location>
        <begin position="499"/>
        <end position="518"/>
    </location>
</feature>
<keyword evidence="1" id="KW-0472">Membrane</keyword>
<feature type="transmembrane region" description="Helical" evidence="1">
    <location>
        <begin position="134"/>
        <end position="156"/>
    </location>
</feature>
<keyword evidence="1" id="KW-1133">Transmembrane helix</keyword>
<feature type="transmembrane region" description="Helical" evidence="1">
    <location>
        <begin position="264"/>
        <end position="287"/>
    </location>
</feature>
<dbReference type="STRING" id="415015.SAMN05660462_02412"/>
<sequence>MSNFKSLKLLDKFSSLFEKIGVNYKAMRAILEIKLIMDGRRVSIAVANYNNKENDDNLFKKSLLSYGLIGLFVMFTVVIPIPIYVGMSISLGMLMFMILTTMISDFSSVLLDVKSKNILLSKPIDEKTYNMSKIVHIFMYMFSITIVMAGPSLIGGTIRHGVLFLIIFFIELILISGLVIFLTSLLYSFILKYFDGEKLKDIINYFQIILSIVMVVGYQLIGRMFDLIDLKIVANPKWWSFLLPPAWFAAPFEVLLSKNYESTYVYLSLLALVIPIISLIIHIKIVMPHFEKNLTKLNSSSERGSSSAERKIKFHSLVSNIFCFNKTERAIFKFSQSLLSNERKLKLKIYPSLAFAAIFPFITLLAYIRSDISFLEFISSLGQGKAYLGIYLSIFMLSTTIMFIDISENYKGAWIYKALPIKSPEYIYKGAIKGYIFKYCTGIFLFVSFIFLILYKFSIILDVVLMFINMLFIIAMMFNTGSKKLPFSEDANKIVKQGAAPLLLSMLFAGATVGLHILMRINRIVFFIYIIVALVVTIFIWRKVFKLSWDSIN</sequence>
<dbReference type="OrthoDB" id="2659138at2"/>
<feature type="transmembrane region" description="Helical" evidence="1">
    <location>
        <begin position="63"/>
        <end position="85"/>
    </location>
</feature>
<keyword evidence="1" id="KW-0812">Transmembrane</keyword>
<evidence type="ECO:0000313" key="2">
    <source>
        <dbReference type="EMBL" id="SDZ25920.1"/>
    </source>
</evidence>
<evidence type="ECO:0000256" key="1">
    <source>
        <dbReference type="SAM" id="Phobius"/>
    </source>
</evidence>
<feature type="transmembrane region" description="Helical" evidence="1">
    <location>
        <begin position="459"/>
        <end position="478"/>
    </location>
</feature>
<feature type="transmembrane region" description="Helical" evidence="1">
    <location>
        <begin position="202"/>
        <end position="221"/>
    </location>
</feature>
<dbReference type="EMBL" id="FNQE01000028">
    <property type="protein sequence ID" value="SDZ25920.1"/>
    <property type="molecule type" value="Genomic_DNA"/>
</dbReference>
<gene>
    <name evidence="2" type="ORF">SAMN05660462_02412</name>
</gene>
<evidence type="ECO:0000313" key="3">
    <source>
        <dbReference type="Proteomes" id="UP000198625"/>
    </source>
</evidence>
<accession>A0A1H3RJW3</accession>
<name>A0A1H3RJW3_9FIRM</name>
<feature type="transmembrane region" description="Helical" evidence="1">
    <location>
        <begin position="162"/>
        <end position="190"/>
    </location>
</feature>
<protein>
    <recommendedName>
        <fullName evidence="4">ABC-2 type transport system permease protein</fullName>
    </recommendedName>
</protein>
<reference evidence="2 3" key="1">
    <citation type="submission" date="2016-10" db="EMBL/GenBank/DDBJ databases">
        <authorList>
            <person name="de Groot N.N."/>
        </authorList>
    </citation>
    <scope>NUCLEOTIDE SEQUENCE [LARGE SCALE GENOMIC DNA]</scope>
    <source>
        <strain evidence="2 3">DSM 21650</strain>
    </source>
</reference>
<proteinExistence type="predicted"/>
<feature type="transmembrane region" description="Helical" evidence="1">
    <location>
        <begin position="435"/>
        <end position="453"/>
    </location>
</feature>
<feature type="transmembrane region" description="Helical" evidence="1">
    <location>
        <begin position="524"/>
        <end position="541"/>
    </location>
</feature>
<dbReference type="AlphaFoldDB" id="A0A1H3RJW3"/>
<feature type="transmembrane region" description="Helical" evidence="1">
    <location>
        <begin position="349"/>
        <end position="368"/>
    </location>
</feature>
<keyword evidence="3" id="KW-1185">Reference proteome</keyword>
<organism evidence="2 3">
    <name type="scientific">Proteiniborus ethanoligenes</name>
    <dbReference type="NCBI Taxonomy" id="415015"/>
    <lineage>
        <taxon>Bacteria</taxon>
        <taxon>Bacillati</taxon>
        <taxon>Bacillota</taxon>
        <taxon>Clostridia</taxon>
        <taxon>Eubacteriales</taxon>
        <taxon>Proteiniborus</taxon>
    </lineage>
</organism>
<dbReference type="RefSeq" id="WP_091731645.1">
    <property type="nucleotide sequence ID" value="NZ_FNQE01000028.1"/>
</dbReference>
<feature type="transmembrane region" description="Helical" evidence="1">
    <location>
        <begin position="388"/>
        <end position="407"/>
    </location>
</feature>
<feature type="transmembrane region" description="Helical" evidence="1">
    <location>
        <begin position="91"/>
        <end position="113"/>
    </location>
</feature>
<evidence type="ECO:0008006" key="4">
    <source>
        <dbReference type="Google" id="ProtNLM"/>
    </source>
</evidence>
<dbReference type="Proteomes" id="UP000198625">
    <property type="component" value="Unassembled WGS sequence"/>
</dbReference>